<dbReference type="PANTHER" id="PTHR46553">
    <property type="entry name" value="ADENINE NUCLEOTIDE ALPHA HYDROLASES-LIKE SUPERFAMILY PROTEIN"/>
    <property type="match status" value="1"/>
</dbReference>
<dbReference type="Pfam" id="PF00582">
    <property type="entry name" value="Usp"/>
    <property type="match status" value="1"/>
</dbReference>
<evidence type="ECO:0000313" key="3">
    <source>
        <dbReference type="Proteomes" id="UP000584374"/>
    </source>
</evidence>
<evidence type="ECO:0000313" key="2">
    <source>
        <dbReference type="EMBL" id="MBB5156056.1"/>
    </source>
</evidence>
<feature type="domain" description="UspA" evidence="1">
    <location>
        <begin position="26"/>
        <end position="107"/>
    </location>
</feature>
<proteinExistence type="predicted"/>
<dbReference type="EMBL" id="JACHIW010000001">
    <property type="protein sequence ID" value="MBB5156056.1"/>
    <property type="molecule type" value="Genomic_DNA"/>
</dbReference>
<dbReference type="AlphaFoldDB" id="A0A840Q6G1"/>
<dbReference type="SUPFAM" id="SSF52402">
    <property type="entry name" value="Adenine nucleotide alpha hydrolases-like"/>
    <property type="match status" value="1"/>
</dbReference>
<gene>
    <name evidence="2" type="ORF">BJ970_003590</name>
</gene>
<dbReference type="Proteomes" id="UP000584374">
    <property type="component" value="Unassembled WGS sequence"/>
</dbReference>
<reference evidence="2 3" key="1">
    <citation type="submission" date="2020-08" db="EMBL/GenBank/DDBJ databases">
        <title>Sequencing the genomes of 1000 actinobacteria strains.</title>
        <authorList>
            <person name="Klenk H.-P."/>
        </authorList>
    </citation>
    <scope>NUCLEOTIDE SEQUENCE [LARGE SCALE GENOMIC DNA]</scope>
    <source>
        <strain evidence="2 3">DSM 45584</strain>
    </source>
</reference>
<sequence>MVRESHAALGAADDVPRVGPYHARERQWQDLNHLVRDCLGEESTPKVDVELVEGDAAEVLAEKSAHAAVLILGDRDRDRGRGRVADAVLGSTALRCTHKAQCPVLVILMGMRPAETEPIEQVLVIDRVLG</sequence>
<accession>A0A840Q6G1</accession>
<evidence type="ECO:0000259" key="1">
    <source>
        <dbReference type="Pfam" id="PF00582"/>
    </source>
</evidence>
<dbReference type="InterPro" id="IPR006016">
    <property type="entry name" value="UspA"/>
</dbReference>
<comment type="caution">
    <text evidence="2">The sequence shown here is derived from an EMBL/GenBank/DDBJ whole genome shotgun (WGS) entry which is preliminary data.</text>
</comment>
<protein>
    <submittedName>
        <fullName evidence="2">Nucleotide-binding universal stress UspA family protein</fullName>
    </submittedName>
</protein>
<dbReference type="PANTHER" id="PTHR46553:SF3">
    <property type="entry name" value="ADENINE NUCLEOTIDE ALPHA HYDROLASES-LIKE SUPERFAMILY PROTEIN"/>
    <property type="match status" value="1"/>
</dbReference>
<dbReference type="InterPro" id="IPR014729">
    <property type="entry name" value="Rossmann-like_a/b/a_fold"/>
</dbReference>
<organism evidence="2 3">
    <name type="scientific">Saccharopolyspora phatthalungensis</name>
    <dbReference type="NCBI Taxonomy" id="664693"/>
    <lineage>
        <taxon>Bacteria</taxon>
        <taxon>Bacillati</taxon>
        <taxon>Actinomycetota</taxon>
        <taxon>Actinomycetes</taxon>
        <taxon>Pseudonocardiales</taxon>
        <taxon>Pseudonocardiaceae</taxon>
        <taxon>Saccharopolyspora</taxon>
    </lineage>
</organism>
<keyword evidence="3" id="KW-1185">Reference proteome</keyword>
<dbReference type="Gene3D" id="3.40.50.620">
    <property type="entry name" value="HUPs"/>
    <property type="match status" value="1"/>
</dbReference>
<name>A0A840Q6G1_9PSEU</name>
<dbReference type="RefSeq" id="WP_184727264.1">
    <property type="nucleotide sequence ID" value="NZ_JACHIW010000001.1"/>
</dbReference>